<dbReference type="SUPFAM" id="SSF53335">
    <property type="entry name" value="S-adenosyl-L-methionine-dependent methyltransferases"/>
    <property type="match status" value="1"/>
</dbReference>
<dbReference type="GO" id="GO:0008984">
    <property type="term" value="F:protein-glutamate methylesterase activity"/>
    <property type="evidence" value="ECO:0007669"/>
    <property type="project" value="InterPro"/>
</dbReference>
<organism evidence="16 17">
    <name type="scientific">Pseudooceanicola batsensis (strain ATCC BAA-863 / DSM 15984 / KCTC 12145 / HTCC2597)</name>
    <name type="common">Oceanicola batsensis</name>
    <dbReference type="NCBI Taxonomy" id="252305"/>
    <lineage>
        <taxon>Bacteria</taxon>
        <taxon>Pseudomonadati</taxon>
        <taxon>Pseudomonadota</taxon>
        <taxon>Alphaproteobacteria</taxon>
        <taxon>Rhodobacterales</taxon>
        <taxon>Paracoccaceae</taxon>
        <taxon>Pseudooceanicola</taxon>
    </lineage>
</organism>
<keyword evidence="10" id="KW-0145">Chemotaxis</keyword>
<evidence type="ECO:0000256" key="8">
    <source>
        <dbReference type="ARBA" id="ARBA00022777"/>
    </source>
</evidence>
<evidence type="ECO:0000256" key="7">
    <source>
        <dbReference type="ARBA" id="ARBA00022741"/>
    </source>
</evidence>
<feature type="domain" description="PAC" evidence="13">
    <location>
        <begin position="780"/>
        <end position="831"/>
    </location>
</feature>
<comment type="caution">
    <text evidence="16">The sequence shown here is derived from an EMBL/GenBank/DDBJ whole genome shotgun (WGS) entry which is preliminary data.</text>
</comment>
<keyword evidence="11" id="KW-0175">Coiled coil</keyword>
<dbReference type="InterPro" id="IPR035965">
    <property type="entry name" value="PAS-like_dom_sf"/>
</dbReference>
<dbReference type="InterPro" id="IPR029063">
    <property type="entry name" value="SAM-dependent_MTases_sf"/>
</dbReference>
<dbReference type="GO" id="GO:0004673">
    <property type="term" value="F:protein histidine kinase activity"/>
    <property type="evidence" value="ECO:0007669"/>
    <property type="project" value="UniProtKB-EC"/>
</dbReference>
<dbReference type="SUPFAM" id="SSF55874">
    <property type="entry name" value="ATPase domain of HSP90 chaperone/DNA topoisomerase II/histidine kinase"/>
    <property type="match status" value="1"/>
</dbReference>
<protein>
    <recommendedName>
        <fullName evidence="2">histidine kinase</fullName>
        <ecNumber evidence="2">2.7.13.3</ecNumber>
    </recommendedName>
</protein>
<dbReference type="HOGENOM" id="CLU_000892_0_1_5"/>
<dbReference type="Pfam" id="PF03705">
    <property type="entry name" value="CheR_N"/>
    <property type="match status" value="1"/>
</dbReference>
<evidence type="ECO:0000256" key="11">
    <source>
        <dbReference type="SAM" id="Coils"/>
    </source>
</evidence>
<dbReference type="InterPro" id="IPR022641">
    <property type="entry name" value="CheR_N"/>
</dbReference>
<feature type="region of interest" description="Disordered" evidence="12">
    <location>
        <begin position="479"/>
        <end position="499"/>
    </location>
</feature>
<dbReference type="RefSeq" id="WP_009803819.1">
    <property type="nucleotide sequence ID" value="NZ_AAMO01000008.1"/>
</dbReference>
<name>A3U0I6_PSEBH</name>
<dbReference type="InterPro" id="IPR000700">
    <property type="entry name" value="PAS-assoc_C"/>
</dbReference>
<dbReference type="EMBL" id="AAMO01000008">
    <property type="protein sequence ID" value="EAQ02277.1"/>
    <property type="molecule type" value="Genomic_DNA"/>
</dbReference>
<keyword evidence="9" id="KW-0067">ATP-binding</keyword>
<comment type="catalytic activity">
    <reaction evidence="1">
        <text>ATP + protein L-histidine = ADP + protein N-phospho-L-histidine.</text>
        <dbReference type="EC" id="2.7.13.3"/>
    </reaction>
</comment>
<evidence type="ECO:0000313" key="16">
    <source>
        <dbReference type="EMBL" id="EAQ02277.1"/>
    </source>
</evidence>
<dbReference type="STRING" id="252305.OB2597_19381"/>
<evidence type="ECO:0000259" key="15">
    <source>
        <dbReference type="PROSITE" id="PS50123"/>
    </source>
</evidence>
<keyword evidence="6" id="KW-0808">Transferase</keyword>
<dbReference type="AlphaFoldDB" id="A3U0I6"/>
<dbReference type="Pfam" id="PF07536">
    <property type="entry name" value="HWE_HK"/>
    <property type="match status" value="1"/>
</dbReference>
<keyword evidence="10" id="KW-0378">Hydrolase</keyword>
<keyword evidence="4" id="KW-0285">Flavoprotein</keyword>
<evidence type="ECO:0000256" key="12">
    <source>
        <dbReference type="SAM" id="MobiDB-lite"/>
    </source>
</evidence>
<dbReference type="InterPro" id="IPR011102">
    <property type="entry name" value="Sig_transdc_His_kinase_HWE"/>
</dbReference>
<dbReference type="InterPro" id="IPR035909">
    <property type="entry name" value="CheB_C"/>
</dbReference>
<dbReference type="Pfam" id="PF01339">
    <property type="entry name" value="CheB_methylest"/>
    <property type="match status" value="1"/>
</dbReference>
<dbReference type="Proteomes" id="UP000004318">
    <property type="component" value="Unassembled WGS sequence"/>
</dbReference>
<dbReference type="Pfam" id="PF01739">
    <property type="entry name" value="CheR"/>
    <property type="match status" value="1"/>
</dbReference>
<evidence type="ECO:0000256" key="9">
    <source>
        <dbReference type="ARBA" id="ARBA00022840"/>
    </source>
</evidence>
<feature type="active site" evidence="10">
    <location>
        <position position="134"/>
    </location>
</feature>
<dbReference type="PROSITE" id="PS50122">
    <property type="entry name" value="CHEB"/>
    <property type="match status" value="1"/>
</dbReference>
<dbReference type="GO" id="GO:0005524">
    <property type="term" value="F:ATP binding"/>
    <property type="evidence" value="ECO:0007669"/>
    <property type="project" value="UniProtKB-KW"/>
</dbReference>
<dbReference type="GO" id="GO:0000156">
    <property type="term" value="F:phosphorelay response regulator activity"/>
    <property type="evidence" value="ECO:0007669"/>
    <property type="project" value="InterPro"/>
</dbReference>
<dbReference type="GO" id="GO:0008757">
    <property type="term" value="F:S-adenosylmethionine-dependent methyltransferase activity"/>
    <property type="evidence" value="ECO:0007669"/>
    <property type="project" value="InterPro"/>
</dbReference>
<dbReference type="InterPro" id="IPR050903">
    <property type="entry name" value="Bact_Chemotaxis_MeTrfase"/>
</dbReference>
<dbReference type="InterPro" id="IPR000673">
    <property type="entry name" value="Sig_transdc_resp-reg_Me-estase"/>
</dbReference>
<evidence type="ECO:0000259" key="13">
    <source>
        <dbReference type="PROSITE" id="PS50113"/>
    </source>
</evidence>
<keyword evidence="7" id="KW-0547">Nucleotide-binding</keyword>
<dbReference type="SUPFAM" id="SSF55785">
    <property type="entry name" value="PYP-like sensor domain (PAS domain)"/>
    <property type="match status" value="1"/>
</dbReference>
<evidence type="ECO:0000256" key="2">
    <source>
        <dbReference type="ARBA" id="ARBA00012438"/>
    </source>
</evidence>
<dbReference type="PROSITE" id="PS50123">
    <property type="entry name" value="CHER"/>
    <property type="match status" value="1"/>
</dbReference>
<dbReference type="Gene3D" id="3.40.50.180">
    <property type="entry name" value="Methylesterase CheB, C-terminal domain"/>
    <property type="match status" value="1"/>
</dbReference>
<dbReference type="PANTHER" id="PTHR24422">
    <property type="entry name" value="CHEMOTAXIS PROTEIN METHYLTRANSFERASE"/>
    <property type="match status" value="1"/>
</dbReference>
<feature type="active site" evidence="10">
    <location>
        <position position="15"/>
    </location>
</feature>
<dbReference type="CDD" id="cd16434">
    <property type="entry name" value="CheB-CheR_fusion"/>
    <property type="match status" value="1"/>
</dbReference>
<dbReference type="Gene3D" id="3.30.565.10">
    <property type="entry name" value="Histidine kinase-like ATPase, C-terminal domain"/>
    <property type="match status" value="1"/>
</dbReference>
<dbReference type="PRINTS" id="PR00996">
    <property type="entry name" value="CHERMTFRASE"/>
</dbReference>
<dbReference type="SMART" id="SM00911">
    <property type="entry name" value="HWE_HK"/>
    <property type="match status" value="1"/>
</dbReference>
<gene>
    <name evidence="16" type="ORF">OB2597_19381</name>
</gene>
<dbReference type="OrthoDB" id="9816309at2"/>
<dbReference type="Gene3D" id="3.30.450.20">
    <property type="entry name" value="PAS domain"/>
    <property type="match status" value="1"/>
</dbReference>
<evidence type="ECO:0000256" key="6">
    <source>
        <dbReference type="ARBA" id="ARBA00022679"/>
    </source>
</evidence>
<dbReference type="GO" id="GO:0005737">
    <property type="term" value="C:cytoplasm"/>
    <property type="evidence" value="ECO:0007669"/>
    <property type="project" value="InterPro"/>
</dbReference>
<feature type="active site" evidence="10">
    <location>
        <position position="42"/>
    </location>
</feature>
<dbReference type="SMART" id="SM00138">
    <property type="entry name" value="MeTrc"/>
    <property type="match status" value="1"/>
</dbReference>
<sequence>MAAARTFPVVGIGASAGGLEALTQFLSTVPENAGLCFVVVTHLASGRTSSLPELLARDSKIPVTAISDGDRLQPDHVHVLPPDAIATVADGRLRLTPQTPDRPERRPIDILLGSMAESLGEYAVGVILSGRDGDGTLGLKAIKSAGGLTLAQVADGSAPAVDEMPESARSAGIVDLSLPAEEMAPRLAALVADFGKLGQLESAGQPDDLGDRLPEIAAILERHSGHDFSGYKPATFLRRIRRRMQIVQSDSAEDYVARMRASSGEPAALFRDLLIGVTAFFRDPEAFRTLSSRALSELVAAEPRREVRVWIPGCATGEEVYSIAMLLREAADDLAEPPRFRIFATDINEAALSVARAGRYPHALMSGVSEERRARFFHRDGEGWQVRKELREACVFSPHSLLRDPPFSRMDLVSCRNLLIYFGPETQRKVLPALHYALRPGGFLFLGTAEGIGRHDHLFETVDKRQRLFRAREGRRRAMPSAGDFDGLGPTSRAGSSPPLRHAVEARVLERYAPPHVVVDGDGEVLHFSARTGRFLEAPAGLPSRNLMSIARRGLRADISATLAETQLTGRPAHRTGLVMAEEDEDGPPRPVSITAEPLTIGGDSPQFLVLFTPAPEPPESDGSDAPALTAHLEAELRTTRDRLQTSTEEYETALEELKATNEELHAVNEEAQSTNEELEASQEEMQSLNEELATINAELSDKIEGLDRANADLQNLFDSSRVATVFLDHDLTIRNYTPTASTFFNLRAADVGRPLTDLASRLDYPEFSSHLAQVLETGKQVEHQLSRDADGRHHVARLFPYRYGDDSIRGVVVTFLDVTGLAEAEARQEVLISELNHRVKNILGVVVSVATRTRQSSDTFEGYYEVLLGRLYALGRSYGILSKRNWVSVGLKDIVAQEVQAHGPERFDIDGEAVMLDPMRSLALGIVLHELMTNALKYGALSDAEGRVAITWRIEADTLVLDWTESGGPKVAPPREGGFGLSLIEGQIGYQLGGRVERKFAPAGLTLRLHVPLTNTPATKEE</sequence>
<dbReference type="PROSITE" id="PS50113">
    <property type="entry name" value="PAC"/>
    <property type="match status" value="1"/>
</dbReference>
<evidence type="ECO:0000256" key="5">
    <source>
        <dbReference type="ARBA" id="ARBA00022643"/>
    </source>
</evidence>
<dbReference type="SUPFAM" id="SSF52738">
    <property type="entry name" value="Methylesterase CheB, C-terminal domain"/>
    <property type="match status" value="1"/>
</dbReference>
<evidence type="ECO:0000259" key="14">
    <source>
        <dbReference type="PROSITE" id="PS50122"/>
    </source>
</evidence>
<keyword evidence="3" id="KW-0597">Phosphoprotein</keyword>
<keyword evidence="8" id="KW-0418">Kinase</keyword>
<feature type="coiled-coil region" evidence="11">
    <location>
        <begin position="637"/>
        <end position="717"/>
    </location>
</feature>
<reference evidence="16 17" key="1">
    <citation type="journal article" date="2010" name="J. Bacteriol.">
        <title>Genome sequences of Oceanicola granulosus HTCC2516(T) and Oceanicola batsensis HTCC2597(TDelta).</title>
        <authorList>
            <person name="Thrash J.C."/>
            <person name="Cho J.C."/>
            <person name="Vergin K.L."/>
            <person name="Giovannoni S.J."/>
        </authorList>
    </citation>
    <scope>NUCLEOTIDE SEQUENCE [LARGE SCALE GENOMIC DNA]</scope>
    <source>
        <strain evidence="17">ATCC BAA-863 / DSM 15984 / KCTC 12145 / HTCC2597</strain>
    </source>
</reference>
<dbReference type="InterPro" id="IPR022642">
    <property type="entry name" value="CheR_C"/>
</dbReference>
<accession>A3U0I6</accession>
<dbReference type="SMART" id="SM00091">
    <property type="entry name" value="PAS"/>
    <property type="match status" value="2"/>
</dbReference>
<evidence type="ECO:0000256" key="3">
    <source>
        <dbReference type="ARBA" id="ARBA00022553"/>
    </source>
</evidence>
<dbReference type="SUPFAM" id="SSF47757">
    <property type="entry name" value="Chemotaxis receptor methyltransferase CheR, N-terminal domain"/>
    <property type="match status" value="1"/>
</dbReference>
<dbReference type="InterPro" id="IPR036890">
    <property type="entry name" value="HATPase_C_sf"/>
</dbReference>
<dbReference type="Pfam" id="PF13596">
    <property type="entry name" value="PAS_10"/>
    <property type="match status" value="1"/>
</dbReference>
<dbReference type="PANTHER" id="PTHR24422:SF27">
    <property type="entry name" value="PROTEIN-GLUTAMATE O-METHYLTRANSFERASE"/>
    <property type="match status" value="1"/>
</dbReference>
<dbReference type="InterPro" id="IPR000014">
    <property type="entry name" value="PAS"/>
</dbReference>
<dbReference type="CDD" id="cd02440">
    <property type="entry name" value="AdoMet_MTases"/>
    <property type="match status" value="1"/>
</dbReference>
<dbReference type="InterPro" id="IPR000780">
    <property type="entry name" value="CheR_MeTrfase"/>
</dbReference>
<evidence type="ECO:0000256" key="4">
    <source>
        <dbReference type="ARBA" id="ARBA00022630"/>
    </source>
</evidence>
<proteinExistence type="predicted"/>
<keyword evidence="5" id="KW-0288">FMN</keyword>
<dbReference type="EC" id="2.7.13.3" evidence="2"/>
<dbReference type="Gene3D" id="6.10.250.2200">
    <property type="match status" value="1"/>
</dbReference>
<evidence type="ECO:0000256" key="10">
    <source>
        <dbReference type="PROSITE-ProRule" id="PRU00050"/>
    </source>
</evidence>
<feature type="domain" description="CheR-type methyltransferase" evidence="15">
    <location>
        <begin position="215"/>
        <end position="452"/>
    </location>
</feature>
<feature type="domain" description="CheB-type methylesterase" evidence="14">
    <location>
        <begin position="6"/>
        <end position="194"/>
    </location>
</feature>
<dbReference type="Gene3D" id="3.40.50.150">
    <property type="entry name" value="Vaccinia Virus protein VP39"/>
    <property type="match status" value="1"/>
</dbReference>
<evidence type="ECO:0000256" key="1">
    <source>
        <dbReference type="ARBA" id="ARBA00000085"/>
    </source>
</evidence>
<dbReference type="GO" id="GO:0006935">
    <property type="term" value="P:chemotaxis"/>
    <property type="evidence" value="ECO:0007669"/>
    <property type="project" value="UniProtKB-UniRule"/>
</dbReference>
<keyword evidence="17" id="KW-1185">Reference proteome</keyword>
<evidence type="ECO:0000313" key="17">
    <source>
        <dbReference type="Proteomes" id="UP000004318"/>
    </source>
</evidence>